<organism evidence="5 6">
    <name type="scientific">Trichogramma kaykai</name>
    <dbReference type="NCBI Taxonomy" id="54128"/>
    <lineage>
        <taxon>Eukaryota</taxon>
        <taxon>Metazoa</taxon>
        <taxon>Ecdysozoa</taxon>
        <taxon>Arthropoda</taxon>
        <taxon>Hexapoda</taxon>
        <taxon>Insecta</taxon>
        <taxon>Pterygota</taxon>
        <taxon>Neoptera</taxon>
        <taxon>Endopterygota</taxon>
        <taxon>Hymenoptera</taxon>
        <taxon>Apocrita</taxon>
        <taxon>Proctotrupomorpha</taxon>
        <taxon>Chalcidoidea</taxon>
        <taxon>Trichogrammatidae</taxon>
        <taxon>Trichogramma</taxon>
    </lineage>
</organism>
<evidence type="ECO:0000256" key="1">
    <source>
        <dbReference type="ARBA" id="ARBA00022884"/>
    </source>
</evidence>
<reference evidence="5 6" key="1">
    <citation type="journal article" date="2024" name="bioRxiv">
        <title>A reference genome for Trichogramma kaykai: A tiny desert-dwelling parasitoid wasp with competing sex-ratio distorters.</title>
        <authorList>
            <person name="Culotta J."/>
            <person name="Lindsey A.R."/>
        </authorList>
    </citation>
    <scope>NUCLEOTIDE SEQUENCE [LARGE SCALE GENOMIC DNA]</scope>
    <source>
        <strain evidence="5 6">KSX58</strain>
    </source>
</reference>
<dbReference type="GO" id="GO:0010468">
    <property type="term" value="P:regulation of gene expression"/>
    <property type="evidence" value="ECO:0007669"/>
    <property type="project" value="UniProtKB-ARBA"/>
</dbReference>
<dbReference type="CDD" id="cd00048">
    <property type="entry name" value="DSRM_SF"/>
    <property type="match status" value="2"/>
</dbReference>
<evidence type="ECO:0000313" key="5">
    <source>
        <dbReference type="EMBL" id="KAL3391905.1"/>
    </source>
</evidence>
<comment type="caution">
    <text evidence="5">The sequence shown here is derived from an EMBL/GenBank/DDBJ whole genome shotgun (WGS) entry which is preliminary data.</text>
</comment>
<feature type="compositionally biased region" description="Basic and acidic residues" evidence="3">
    <location>
        <begin position="301"/>
        <end position="311"/>
    </location>
</feature>
<dbReference type="SMART" id="SM00358">
    <property type="entry name" value="DSRM"/>
    <property type="match status" value="2"/>
</dbReference>
<keyword evidence="1 2" id="KW-0694">RNA-binding</keyword>
<dbReference type="PROSITE" id="PS50137">
    <property type="entry name" value="DS_RBD"/>
    <property type="match status" value="2"/>
</dbReference>
<feature type="compositionally biased region" description="Polar residues" evidence="3">
    <location>
        <begin position="286"/>
        <end position="296"/>
    </location>
</feature>
<protein>
    <recommendedName>
        <fullName evidence="4">DRBM domain-containing protein</fullName>
    </recommendedName>
</protein>
<keyword evidence="6" id="KW-1185">Reference proteome</keyword>
<evidence type="ECO:0000256" key="2">
    <source>
        <dbReference type="PROSITE-ProRule" id="PRU00266"/>
    </source>
</evidence>
<evidence type="ECO:0000313" key="6">
    <source>
        <dbReference type="Proteomes" id="UP001627154"/>
    </source>
</evidence>
<dbReference type="Pfam" id="PF00035">
    <property type="entry name" value="dsrm"/>
    <property type="match status" value="2"/>
</dbReference>
<dbReference type="AlphaFoldDB" id="A0ABD2WGS3"/>
<dbReference type="InterPro" id="IPR051247">
    <property type="entry name" value="RLC_Component"/>
</dbReference>
<name>A0ABD2WGS3_9HYME</name>
<evidence type="ECO:0000256" key="3">
    <source>
        <dbReference type="SAM" id="MobiDB-lite"/>
    </source>
</evidence>
<dbReference type="EMBL" id="JBJJXI010000107">
    <property type="protein sequence ID" value="KAL3391905.1"/>
    <property type="molecule type" value="Genomic_DNA"/>
</dbReference>
<feature type="region of interest" description="Disordered" evidence="3">
    <location>
        <begin position="286"/>
        <end position="314"/>
    </location>
</feature>
<dbReference type="Proteomes" id="UP001627154">
    <property type="component" value="Unassembled WGS sequence"/>
</dbReference>
<dbReference type="Gene3D" id="3.30.160.20">
    <property type="match status" value="2"/>
</dbReference>
<feature type="region of interest" description="Disordered" evidence="3">
    <location>
        <begin position="330"/>
        <end position="349"/>
    </location>
</feature>
<dbReference type="PANTHER" id="PTHR46205">
    <property type="entry name" value="LOQUACIOUS, ISOFORM B"/>
    <property type="match status" value="1"/>
</dbReference>
<dbReference type="PANTHER" id="PTHR46205:SF3">
    <property type="entry name" value="LOQUACIOUS, ISOFORM B"/>
    <property type="match status" value="1"/>
</dbReference>
<sequence length="463" mass="51192">MQKVDAFSNIEQLLCNLMKRYSNVKGIVTWERCQNIVTENIPAVSIPNRETLSNISANKKAKMLPQIVESNPVETLKIIMNKVGFNPNYEITELPHYPDNPCFKFMSKLNFQGIAIQAFGKSKKESKQAAAVAMLQKLGKYHTEETNIQAPEVATSQKCVNNPAAETSVQASSPLDSVGVTEGILQSLNTLCSKEGIELPVYTELEPTGPPHCRMFSMRCTLLSISTEGQGKCKKIAKQYAAKLMFEKVIQNPNAFKRGRVNFSSTELNSQDLLQKVIANKSKLNNVSTESNSQNLLPKDVANKSKLKNDGTESNSQELLLKVIVNGSKQNKNEQSNLSEGSSSEGGTTKLHQKLLHRLRNSFTDPGNTLKTLQALHAECNADCSEENMSKLKIAFQSFLDSAKIDFHHMMVKTVDPFTTMLVIQLNTDPEILRISLGSSIAEAELRVMGKILATLDSIVNSH</sequence>
<dbReference type="GO" id="GO:0003723">
    <property type="term" value="F:RNA binding"/>
    <property type="evidence" value="ECO:0007669"/>
    <property type="project" value="UniProtKB-UniRule"/>
</dbReference>
<dbReference type="SUPFAM" id="SSF54768">
    <property type="entry name" value="dsRNA-binding domain-like"/>
    <property type="match status" value="2"/>
</dbReference>
<feature type="domain" description="DRBM" evidence="4">
    <location>
        <begin position="183"/>
        <end position="251"/>
    </location>
</feature>
<feature type="domain" description="DRBM" evidence="4">
    <location>
        <begin position="71"/>
        <end position="140"/>
    </location>
</feature>
<gene>
    <name evidence="5" type="ORF">TKK_013248</name>
</gene>
<proteinExistence type="predicted"/>
<evidence type="ECO:0000259" key="4">
    <source>
        <dbReference type="PROSITE" id="PS50137"/>
    </source>
</evidence>
<dbReference type="InterPro" id="IPR014720">
    <property type="entry name" value="dsRBD_dom"/>
</dbReference>
<accession>A0ABD2WGS3</accession>